<dbReference type="InterPro" id="IPR036390">
    <property type="entry name" value="WH_DNA-bd_sf"/>
</dbReference>
<proteinExistence type="inferred from homology"/>
<evidence type="ECO:0000256" key="3">
    <source>
        <dbReference type="ARBA" id="ARBA00023125"/>
    </source>
</evidence>
<name>A0A238KVF6_9RHOB</name>
<dbReference type="SUPFAM" id="SSF46785">
    <property type="entry name" value="Winged helix' DNA-binding domain"/>
    <property type="match status" value="1"/>
</dbReference>
<protein>
    <submittedName>
        <fullName evidence="6">HTH-type transcriptional regulator GltR</fullName>
    </submittedName>
</protein>
<dbReference type="GO" id="GO:0043565">
    <property type="term" value="F:sequence-specific DNA binding"/>
    <property type="evidence" value="ECO:0007669"/>
    <property type="project" value="TreeGrafter"/>
</dbReference>
<dbReference type="PROSITE" id="PS50931">
    <property type="entry name" value="HTH_LYSR"/>
    <property type="match status" value="1"/>
</dbReference>
<dbReference type="Proteomes" id="UP000220836">
    <property type="component" value="Unassembled WGS sequence"/>
</dbReference>
<evidence type="ECO:0000259" key="5">
    <source>
        <dbReference type="PROSITE" id="PS50931"/>
    </source>
</evidence>
<evidence type="ECO:0000256" key="4">
    <source>
        <dbReference type="ARBA" id="ARBA00023163"/>
    </source>
</evidence>
<evidence type="ECO:0000313" key="6">
    <source>
        <dbReference type="EMBL" id="SMX46016.1"/>
    </source>
</evidence>
<dbReference type="InterPro" id="IPR058163">
    <property type="entry name" value="LysR-type_TF_proteobact-type"/>
</dbReference>
<keyword evidence="2" id="KW-0805">Transcription regulation</keyword>
<dbReference type="PANTHER" id="PTHR30537:SF3">
    <property type="entry name" value="TRANSCRIPTIONAL REGULATORY PROTEIN"/>
    <property type="match status" value="1"/>
</dbReference>
<organism evidence="6 7">
    <name type="scientific">Pelagimonas varians</name>
    <dbReference type="NCBI Taxonomy" id="696760"/>
    <lineage>
        <taxon>Bacteria</taxon>
        <taxon>Pseudomonadati</taxon>
        <taxon>Pseudomonadota</taxon>
        <taxon>Alphaproteobacteria</taxon>
        <taxon>Rhodobacterales</taxon>
        <taxon>Roseobacteraceae</taxon>
        <taxon>Pelagimonas</taxon>
    </lineage>
</organism>
<comment type="similarity">
    <text evidence="1">Belongs to the LysR transcriptional regulatory family.</text>
</comment>
<feature type="domain" description="HTH lysR-type" evidence="5">
    <location>
        <begin position="1"/>
        <end position="58"/>
    </location>
</feature>
<keyword evidence="3" id="KW-0238">DNA-binding</keyword>
<dbReference type="RefSeq" id="WP_097805651.1">
    <property type="nucleotide sequence ID" value="NZ_FXYH01000012.1"/>
</dbReference>
<dbReference type="InterPro" id="IPR005119">
    <property type="entry name" value="LysR_subst-bd"/>
</dbReference>
<sequence length="297" mass="32983">MSWDDLRFFLAVAREGQILRAAQRLGTSQARVNRRITQFEEAVGAKLFDRRTVGCSLTRAGRSLMSNALVAEEAMLRLRSIPGDSDPNQISGTVRIGAPDGFGVTYLAAQLPKLRALYPNLKVQLVPAPRAFSLSQREADIAIVIGRPQKGRLKATKLTDYTLGLYAAKSYLAEHGTPQSIADLGEHELVGYVDDLIYTPELEFNKSFWPGWKSQIEISSALAQVTAVRSGAGIGVLHDFSVRDDVGLIPIFPETKAERSYWVVWHEAMDAIPHVAVTTRFIIETVRRDRRMFSPQS</sequence>
<keyword evidence="4" id="KW-0804">Transcription</keyword>
<dbReference type="GO" id="GO:0006351">
    <property type="term" value="P:DNA-templated transcription"/>
    <property type="evidence" value="ECO:0007669"/>
    <property type="project" value="TreeGrafter"/>
</dbReference>
<dbReference type="InterPro" id="IPR000847">
    <property type="entry name" value="LysR_HTH_N"/>
</dbReference>
<evidence type="ECO:0000313" key="7">
    <source>
        <dbReference type="Proteomes" id="UP000220836"/>
    </source>
</evidence>
<dbReference type="InterPro" id="IPR036388">
    <property type="entry name" value="WH-like_DNA-bd_sf"/>
</dbReference>
<dbReference type="Pfam" id="PF03466">
    <property type="entry name" value="LysR_substrate"/>
    <property type="match status" value="1"/>
</dbReference>
<keyword evidence="7" id="KW-1185">Reference proteome</keyword>
<dbReference type="Gene3D" id="1.10.10.10">
    <property type="entry name" value="Winged helix-like DNA-binding domain superfamily/Winged helix DNA-binding domain"/>
    <property type="match status" value="1"/>
</dbReference>
<dbReference type="OrthoDB" id="9787460at2"/>
<gene>
    <name evidence="6" type="primary">gltR_2</name>
    <name evidence="6" type="ORF">PEV8663_03171</name>
</gene>
<evidence type="ECO:0000256" key="1">
    <source>
        <dbReference type="ARBA" id="ARBA00009437"/>
    </source>
</evidence>
<dbReference type="SUPFAM" id="SSF53850">
    <property type="entry name" value="Periplasmic binding protein-like II"/>
    <property type="match status" value="1"/>
</dbReference>
<reference evidence="6 7" key="1">
    <citation type="submission" date="2017-05" db="EMBL/GenBank/DDBJ databases">
        <authorList>
            <person name="Song R."/>
            <person name="Chenine A.L."/>
            <person name="Ruprecht R.M."/>
        </authorList>
    </citation>
    <scope>NUCLEOTIDE SEQUENCE [LARGE SCALE GENOMIC DNA]</scope>
    <source>
        <strain evidence="6 7">CECT 8663</strain>
    </source>
</reference>
<evidence type="ECO:0000256" key="2">
    <source>
        <dbReference type="ARBA" id="ARBA00023015"/>
    </source>
</evidence>
<dbReference type="Pfam" id="PF00126">
    <property type="entry name" value="HTH_1"/>
    <property type="match status" value="1"/>
</dbReference>
<dbReference type="Gene3D" id="3.40.190.290">
    <property type="match status" value="1"/>
</dbReference>
<dbReference type="AlphaFoldDB" id="A0A238KVF6"/>
<accession>A0A238KVF6</accession>
<dbReference type="GO" id="GO:0003700">
    <property type="term" value="F:DNA-binding transcription factor activity"/>
    <property type="evidence" value="ECO:0007669"/>
    <property type="project" value="InterPro"/>
</dbReference>
<dbReference type="PANTHER" id="PTHR30537">
    <property type="entry name" value="HTH-TYPE TRANSCRIPTIONAL REGULATOR"/>
    <property type="match status" value="1"/>
</dbReference>
<dbReference type="EMBL" id="FXYH01000012">
    <property type="protein sequence ID" value="SMX46016.1"/>
    <property type="molecule type" value="Genomic_DNA"/>
</dbReference>